<dbReference type="EMBL" id="VRMN01000001">
    <property type="protein sequence ID" value="KAA8499739.1"/>
    <property type="molecule type" value="Genomic_DNA"/>
</dbReference>
<protein>
    <submittedName>
        <fullName evidence="2">Uncharacterized protein</fullName>
    </submittedName>
</protein>
<dbReference type="OrthoDB" id="4654at2759"/>
<feature type="compositionally biased region" description="Low complexity" evidence="1">
    <location>
        <begin position="68"/>
        <end position="95"/>
    </location>
</feature>
<dbReference type="Pfam" id="PF07432">
    <property type="entry name" value="Hc1"/>
    <property type="match status" value="1"/>
</dbReference>
<gene>
    <name evidence="2" type="ORF">FVE85_7324</name>
</gene>
<dbReference type="AlphaFoldDB" id="A0A5J4Z6U9"/>
<accession>A0A5J4Z6U9</accession>
<evidence type="ECO:0000256" key="1">
    <source>
        <dbReference type="SAM" id="MobiDB-lite"/>
    </source>
</evidence>
<dbReference type="GO" id="GO:0003677">
    <property type="term" value="F:DNA binding"/>
    <property type="evidence" value="ECO:0007669"/>
    <property type="project" value="InterPro"/>
</dbReference>
<organism evidence="2 3">
    <name type="scientific">Porphyridium purpureum</name>
    <name type="common">Red alga</name>
    <name type="synonym">Porphyridium cruentum</name>
    <dbReference type="NCBI Taxonomy" id="35688"/>
    <lineage>
        <taxon>Eukaryota</taxon>
        <taxon>Rhodophyta</taxon>
        <taxon>Bangiophyceae</taxon>
        <taxon>Porphyridiales</taxon>
        <taxon>Porphyridiaceae</taxon>
        <taxon>Porphyridium</taxon>
    </lineage>
</organism>
<dbReference type="InterPro" id="IPR010886">
    <property type="entry name" value="Hc1"/>
</dbReference>
<evidence type="ECO:0000313" key="2">
    <source>
        <dbReference type="EMBL" id="KAA8499739.1"/>
    </source>
</evidence>
<name>A0A5J4Z6U9_PORPP</name>
<dbReference type="Proteomes" id="UP000324585">
    <property type="component" value="Unassembled WGS sequence"/>
</dbReference>
<sequence length="103" mass="11777">MQKLVELKSCVETIENDTTKFYSNGNKAAGTRARKHLQELKQLAQELRVAIQETKAHRLQTDDSSSVPQHLQPHQLPPQQHMMAPQHHPQMMAPHDVSFVGYE</sequence>
<proteinExistence type="predicted"/>
<keyword evidence="3" id="KW-1185">Reference proteome</keyword>
<feature type="region of interest" description="Disordered" evidence="1">
    <location>
        <begin position="55"/>
        <end position="103"/>
    </location>
</feature>
<dbReference type="GO" id="GO:0030527">
    <property type="term" value="F:structural constituent of chromatin"/>
    <property type="evidence" value="ECO:0007669"/>
    <property type="project" value="InterPro"/>
</dbReference>
<comment type="caution">
    <text evidence="2">The sequence shown here is derived from an EMBL/GenBank/DDBJ whole genome shotgun (WGS) entry which is preliminary data.</text>
</comment>
<evidence type="ECO:0000313" key="3">
    <source>
        <dbReference type="Proteomes" id="UP000324585"/>
    </source>
</evidence>
<reference evidence="3" key="1">
    <citation type="journal article" date="2019" name="Nat. Commun.">
        <title>Expansion of phycobilisome linker gene families in mesophilic red algae.</title>
        <authorList>
            <person name="Lee J."/>
            <person name="Kim D."/>
            <person name="Bhattacharya D."/>
            <person name="Yoon H.S."/>
        </authorList>
    </citation>
    <scope>NUCLEOTIDE SEQUENCE [LARGE SCALE GENOMIC DNA]</scope>
    <source>
        <strain evidence="3">CCMP 1328</strain>
    </source>
</reference>